<dbReference type="CTD" id="9821348"/>
<dbReference type="eggNOG" id="KOG2645">
    <property type="taxonomic scope" value="Eukaryota"/>
</dbReference>
<dbReference type="HOGENOM" id="CLU_017594_1_1_1"/>
<dbReference type="OMA" id="NVSMYYW"/>
<dbReference type="GeneID" id="9821348"/>
<gene>
    <name evidence="1" type="ORF">CRE_07359</name>
</gene>
<dbReference type="GO" id="GO:0031674">
    <property type="term" value="C:I band"/>
    <property type="evidence" value="ECO:0007669"/>
    <property type="project" value="EnsemblMetazoa"/>
</dbReference>
<keyword evidence="2" id="KW-1185">Reference proteome</keyword>
<dbReference type="OrthoDB" id="415411at2759"/>
<evidence type="ECO:0000313" key="2">
    <source>
        <dbReference type="Proteomes" id="UP000008281"/>
    </source>
</evidence>
<dbReference type="InterPro" id="IPR017850">
    <property type="entry name" value="Alkaline_phosphatase_core_sf"/>
</dbReference>
<dbReference type="CDD" id="cd16018">
    <property type="entry name" value="Enpp"/>
    <property type="match status" value="1"/>
</dbReference>
<dbReference type="FunFam" id="3.40.720.10:FF:000081">
    <property type="entry name" value="Protein CBG02074"/>
    <property type="match status" value="1"/>
</dbReference>
<dbReference type="PANTHER" id="PTHR10151">
    <property type="entry name" value="ECTONUCLEOTIDE PYROPHOSPHATASE/PHOSPHODIESTERASE"/>
    <property type="match status" value="1"/>
</dbReference>
<evidence type="ECO:0008006" key="3">
    <source>
        <dbReference type="Google" id="ProtNLM"/>
    </source>
</evidence>
<dbReference type="STRING" id="31234.E3M2G9"/>
<dbReference type="GO" id="GO:0055120">
    <property type="term" value="C:striated muscle dense body"/>
    <property type="evidence" value="ECO:0007669"/>
    <property type="project" value="EnsemblMetazoa"/>
</dbReference>
<dbReference type="InterPro" id="IPR002591">
    <property type="entry name" value="Phosphodiest/P_Trfase"/>
</dbReference>
<proteinExistence type="predicted"/>
<dbReference type="Pfam" id="PF01663">
    <property type="entry name" value="Phosphodiest"/>
    <property type="match status" value="1"/>
</dbReference>
<sequence>MSFFFFFLLREPKKSKLPSDFSHASVNPSNRHIRLNSGVYLPRSHHISLFYIFCVPFFFFFFFVFQHRVLSDNKMAVHFQMDLLLVLLGLVSGAAARDPIGQNLIVILADGYGATLLNNTKQDATFGIRHLATHGVQVDYVTPSFPTHTWPQWMSLSTGLYTENHGFTADYMWDRKTNFTFERGTGPNDTDDVWWNDAKAPLWYTAGKAGVDVHCYWFAHCHRAFYDMVVQVPEKRWANLDDAHQTDNLRDIFPEIANRISKYQVYKQQMFLIRYANIGNAQKEHGPESDEVEQEVAKFDLYINELQQLLEDRGLFSSTNLVVMSDHGYTPLQKEEQFFMEQCLPDFSLVKKIVNSHSMIMVFTNPEDEGTVHYEFSVCEVWSPMGDYDENDTPFVKTYRMSELPDDLHWKNSRFMSGVVLITKPGTSVVTKELPTVPHSGDPTIDAKQASGWEPTHDDMKGIFVARGPAFRENERFGPIEIVDVYQMLLNILSIEPAHPHNGTWGNVEHMLSEGWENRGPTENSSFRSSCTLLCFISVLLRFFF</sequence>
<dbReference type="RefSeq" id="XP_003109730.2">
    <property type="nucleotide sequence ID" value="XM_003109682.2"/>
</dbReference>
<dbReference type="Proteomes" id="UP000008281">
    <property type="component" value="Unassembled WGS sequence"/>
</dbReference>
<dbReference type="KEGG" id="crq:GCK72_023878"/>
<dbReference type="AlphaFoldDB" id="E3M2G9"/>
<dbReference type="FunCoup" id="E3M2G9">
    <property type="interactions" value="70"/>
</dbReference>
<reference evidence="1" key="1">
    <citation type="submission" date="2007-07" db="EMBL/GenBank/DDBJ databases">
        <title>PCAP assembly of the Caenorhabditis remanei genome.</title>
        <authorList>
            <consortium name="The Caenorhabditis remanei Sequencing Consortium"/>
            <person name="Wilson R.K."/>
        </authorList>
    </citation>
    <scope>NUCLEOTIDE SEQUENCE [LARGE SCALE GENOMIC DNA]</scope>
    <source>
        <strain evidence="1">PB4641</strain>
    </source>
</reference>
<organism evidence="2">
    <name type="scientific">Caenorhabditis remanei</name>
    <name type="common">Caenorhabditis vulgaris</name>
    <dbReference type="NCBI Taxonomy" id="31234"/>
    <lineage>
        <taxon>Eukaryota</taxon>
        <taxon>Metazoa</taxon>
        <taxon>Ecdysozoa</taxon>
        <taxon>Nematoda</taxon>
        <taxon>Chromadorea</taxon>
        <taxon>Rhabditida</taxon>
        <taxon>Rhabditina</taxon>
        <taxon>Rhabditomorpha</taxon>
        <taxon>Rhabditoidea</taxon>
        <taxon>Rhabditidae</taxon>
        <taxon>Peloderinae</taxon>
        <taxon>Caenorhabditis</taxon>
    </lineage>
</organism>
<name>E3M2G9_CAERE</name>
<evidence type="ECO:0000313" key="1">
    <source>
        <dbReference type="EMBL" id="EFO89872.1"/>
    </source>
</evidence>
<dbReference type="PANTHER" id="PTHR10151:SF111">
    <property type="entry name" value="CHOLINE-SPECIFIC GLYCEROPHOSPHODIESTER PHOSPHODIESTERASE"/>
    <property type="match status" value="1"/>
</dbReference>
<dbReference type="SUPFAM" id="SSF53649">
    <property type="entry name" value="Alkaline phosphatase-like"/>
    <property type="match status" value="1"/>
</dbReference>
<dbReference type="Gene3D" id="3.40.720.10">
    <property type="entry name" value="Alkaline Phosphatase, subunit A"/>
    <property type="match status" value="1"/>
</dbReference>
<protein>
    <recommendedName>
        <fullName evidence="3">Ectonucleotide pyrophosphatase/phosphodiesterase family member 6</fullName>
    </recommendedName>
</protein>
<dbReference type="EMBL" id="DS268422">
    <property type="protein sequence ID" value="EFO89872.1"/>
    <property type="molecule type" value="Genomic_DNA"/>
</dbReference>
<accession>E3M2G9</accession>